<evidence type="ECO:0000313" key="3">
    <source>
        <dbReference type="Proteomes" id="UP000249293"/>
    </source>
</evidence>
<accession>A0A2U9R1P4</accession>
<proteinExistence type="predicted"/>
<dbReference type="GO" id="GO:0005829">
    <property type="term" value="C:cytosol"/>
    <property type="evidence" value="ECO:0007669"/>
    <property type="project" value="TreeGrafter"/>
</dbReference>
<feature type="compositionally biased region" description="Basic and acidic residues" evidence="1">
    <location>
        <begin position="162"/>
        <end position="172"/>
    </location>
</feature>
<dbReference type="RefSeq" id="XP_029320727.1">
    <property type="nucleotide sequence ID" value="XM_029464868.1"/>
</dbReference>
<dbReference type="Proteomes" id="UP000249293">
    <property type="component" value="Chromosome 2"/>
</dbReference>
<gene>
    <name evidence="2" type="ORF">C5L36_0B04980</name>
</gene>
<dbReference type="AlphaFoldDB" id="A0A2U9R1P4"/>
<dbReference type="PANTHER" id="PTHR12970">
    <property type="entry name" value="PROTEASOME ASSEMBLY CHAPERONE 2"/>
    <property type="match status" value="1"/>
</dbReference>
<sequence>MDKTLALPLVAMGNVPQIAIQLAVDFRKDQLAKTTIYSTYQYPFVGPDLSVGEASNRVIGKRKDLARPLHLYRGHGGTSEPRVDYLQLHSPIIPGCESLFIKELVKLIEHEQYTKIIVFDAKDRGLWHGENATLVEERVLHWGNQTLSGLHLDDDDDDDHDVADTRRGKGGDSEELPSVNDTNPFVRFLVNMLPETEIDYYAVSVYDGWNMDAAYALLDAARLPVERVAERDAFEPTPGVYV</sequence>
<dbReference type="InterPro" id="IPR016562">
    <property type="entry name" value="Proteasome_assmbl_chp_2_euk"/>
</dbReference>
<dbReference type="Gene3D" id="3.40.50.10900">
    <property type="entry name" value="PAC-like subunit"/>
    <property type="match status" value="1"/>
</dbReference>
<dbReference type="PANTHER" id="PTHR12970:SF1">
    <property type="entry name" value="PROTEASOME ASSEMBLY CHAPERONE 2"/>
    <property type="match status" value="1"/>
</dbReference>
<dbReference type="GO" id="GO:0043248">
    <property type="term" value="P:proteasome assembly"/>
    <property type="evidence" value="ECO:0007669"/>
    <property type="project" value="TreeGrafter"/>
</dbReference>
<dbReference type="GeneID" id="40383015"/>
<protein>
    <recommendedName>
        <fullName evidence="4">Proteasome assembly chaperone 2</fullName>
    </recommendedName>
</protein>
<dbReference type="InterPro" id="IPR038389">
    <property type="entry name" value="PSMG2_sf"/>
</dbReference>
<dbReference type="KEGG" id="pkz:C5L36_0B04980"/>
<feature type="region of interest" description="Disordered" evidence="1">
    <location>
        <begin position="151"/>
        <end position="179"/>
    </location>
</feature>
<evidence type="ECO:0000313" key="2">
    <source>
        <dbReference type="EMBL" id="AWU75250.1"/>
    </source>
</evidence>
<dbReference type="STRING" id="4909.A0A2U9R1P4"/>
<dbReference type="GO" id="GO:0005634">
    <property type="term" value="C:nucleus"/>
    <property type="evidence" value="ECO:0007669"/>
    <property type="project" value="TreeGrafter"/>
</dbReference>
<keyword evidence="3" id="KW-1185">Reference proteome</keyword>
<evidence type="ECO:0000256" key="1">
    <source>
        <dbReference type="SAM" id="MobiDB-lite"/>
    </source>
</evidence>
<dbReference type="EMBL" id="CP028774">
    <property type="protein sequence ID" value="AWU75250.1"/>
    <property type="molecule type" value="Genomic_DNA"/>
</dbReference>
<dbReference type="OrthoDB" id="10260712at2759"/>
<dbReference type="VEuPathDB" id="FungiDB:C5L36_0B04980"/>
<reference evidence="2 3" key="1">
    <citation type="submission" date="2018-06" db="EMBL/GenBank/DDBJ databases">
        <title>Population genomics shows no distinction between pathogenic Candida krusei and environmental Pichia kudriavzevii: One species, four names.</title>
        <authorList>
            <person name="Douglass A.P."/>
            <person name="Offei B."/>
            <person name="Braun-Galleani S."/>
            <person name="Coughlan A.Y."/>
            <person name="Martos A."/>
            <person name="Ortiz-Merino R.A."/>
            <person name="Byrne K.P."/>
            <person name="Wolfe K.H."/>
        </authorList>
    </citation>
    <scope>NUCLEOTIDE SEQUENCE [LARGE SCALE GENOMIC DNA]</scope>
    <source>
        <strain evidence="2 3">CBS573</strain>
    </source>
</reference>
<evidence type="ECO:0008006" key="4">
    <source>
        <dbReference type="Google" id="ProtNLM"/>
    </source>
</evidence>
<organism evidence="2 3">
    <name type="scientific">Pichia kudriavzevii</name>
    <name type="common">Yeast</name>
    <name type="synonym">Issatchenkia orientalis</name>
    <dbReference type="NCBI Taxonomy" id="4909"/>
    <lineage>
        <taxon>Eukaryota</taxon>
        <taxon>Fungi</taxon>
        <taxon>Dikarya</taxon>
        <taxon>Ascomycota</taxon>
        <taxon>Saccharomycotina</taxon>
        <taxon>Pichiomycetes</taxon>
        <taxon>Pichiales</taxon>
        <taxon>Pichiaceae</taxon>
        <taxon>Pichia</taxon>
    </lineage>
</organism>
<name>A0A2U9R1P4_PICKU</name>